<evidence type="ECO:0000256" key="6">
    <source>
        <dbReference type="ARBA" id="ARBA00022840"/>
    </source>
</evidence>
<protein>
    <recommendedName>
        <fullName evidence="8">tRNA(Ile)-lysidine synthase</fullName>
        <ecNumber evidence="8">6.3.4.19</ecNumber>
    </recommendedName>
    <alternativeName>
        <fullName evidence="8">tRNA(Ile)-2-lysyl-cytidine synthase</fullName>
    </alternativeName>
    <alternativeName>
        <fullName evidence="8">tRNA(Ile)-lysidine synthetase</fullName>
    </alternativeName>
</protein>
<dbReference type="EMBL" id="OW659496">
    <property type="protein sequence ID" value="CAH2763840.1"/>
    <property type="molecule type" value="Genomic_DNA"/>
</dbReference>
<sequence length="400" mass="46241">MVHKMWIVGVSGGPDSMALLDILSKQNIPCVAAHVNYGKRETSKRDEDIVRKYCAVNHIPFECSNYEDDGENHNFQHQARVFRYAFFKELVLKYNAEGVAIAHHFNDDLETYLFQKQRKMESEHIGLAQFTEIMGVTVWRPLLDMTKDRVVQYCDDHQIQYGIDESNLSLDYTRNQIRNDIHCMDENSYESLVKEMLAAKQSGEKRSKMVKSIALQLDSKVKVDMYALIQDGIRPRVLRLWMAQNGVETHAMSGPYLKELDTLILQEKAFIQFGNKRLSSSYGELALIDNTPFEYHFTQISYVTTDRFVLSDSGQTIQGVTLSESDFPIVIRNARVGDSIKMRFGTKSLNRFFIDRKIPRHEREIWPVIVNSSQQIVFVVGMGCDEHHYSNNPNLFMLEL</sequence>
<dbReference type="InterPro" id="IPR012796">
    <property type="entry name" value="Lysidine-tRNA-synth_C"/>
</dbReference>
<dbReference type="AlphaFoldDB" id="A0AAU9VDV1"/>
<evidence type="ECO:0000256" key="8">
    <source>
        <dbReference type="HAMAP-Rule" id="MF_01161"/>
    </source>
</evidence>
<dbReference type="SUPFAM" id="SSF56037">
    <property type="entry name" value="PheT/TilS domain"/>
    <property type="match status" value="1"/>
</dbReference>
<organism evidence="10 13">
    <name type="scientific">Erysipelothrix amsterdamensis</name>
    <dbReference type="NCBI Taxonomy" id="2929157"/>
    <lineage>
        <taxon>Bacteria</taxon>
        <taxon>Bacillati</taxon>
        <taxon>Bacillota</taxon>
        <taxon>Erysipelotrichia</taxon>
        <taxon>Erysipelotrichales</taxon>
        <taxon>Erysipelotrichaceae</taxon>
        <taxon>Erysipelothrix</taxon>
    </lineage>
</organism>
<evidence type="ECO:0000256" key="5">
    <source>
        <dbReference type="ARBA" id="ARBA00022741"/>
    </source>
</evidence>
<feature type="binding site" evidence="8">
    <location>
        <begin position="11"/>
        <end position="16"/>
    </location>
    <ligand>
        <name>ATP</name>
        <dbReference type="ChEBI" id="CHEBI:30616"/>
    </ligand>
</feature>
<dbReference type="Gene3D" id="3.40.50.620">
    <property type="entry name" value="HUPs"/>
    <property type="match status" value="1"/>
</dbReference>
<keyword evidence="12" id="KW-1185">Reference proteome</keyword>
<dbReference type="GO" id="GO:0005524">
    <property type="term" value="F:ATP binding"/>
    <property type="evidence" value="ECO:0007669"/>
    <property type="project" value="UniProtKB-UniRule"/>
</dbReference>
<comment type="subcellular location">
    <subcellularLocation>
        <location evidence="1 8">Cytoplasm</location>
    </subcellularLocation>
</comment>
<evidence type="ECO:0000256" key="2">
    <source>
        <dbReference type="ARBA" id="ARBA00022490"/>
    </source>
</evidence>
<accession>A0AAU9VDV1</accession>
<dbReference type="SUPFAM" id="SSF52402">
    <property type="entry name" value="Adenine nucleotide alpha hydrolases-like"/>
    <property type="match status" value="1"/>
</dbReference>
<keyword evidence="5 8" id="KW-0547">Nucleotide-binding</keyword>
<dbReference type="NCBIfam" id="TIGR02432">
    <property type="entry name" value="lysidine_TilS_N"/>
    <property type="match status" value="1"/>
</dbReference>
<keyword evidence="6 8" id="KW-0067">ATP-binding</keyword>
<gene>
    <name evidence="8 10" type="primary">tilS</name>
    <name evidence="10" type="ORF">ERYAMS2_00183</name>
    <name evidence="11" type="ORF">ERYAMS_01741</name>
</gene>
<comment type="similarity">
    <text evidence="8">Belongs to the tRNA(Ile)-lysidine synthase family.</text>
</comment>
<evidence type="ECO:0000259" key="9">
    <source>
        <dbReference type="SMART" id="SM00977"/>
    </source>
</evidence>
<evidence type="ECO:0000313" key="12">
    <source>
        <dbReference type="Proteomes" id="UP001154095"/>
    </source>
</evidence>
<evidence type="ECO:0000313" key="10">
    <source>
        <dbReference type="EMBL" id="CAH2760549.1"/>
    </source>
</evidence>
<evidence type="ECO:0000313" key="13">
    <source>
        <dbReference type="Proteomes" id="UP001154111"/>
    </source>
</evidence>
<evidence type="ECO:0000256" key="3">
    <source>
        <dbReference type="ARBA" id="ARBA00022598"/>
    </source>
</evidence>
<dbReference type="HAMAP" id="MF_01161">
    <property type="entry name" value="tRNA_Ile_lys_synt"/>
    <property type="match status" value="1"/>
</dbReference>
<dbReference type="SMART" id="SM00977">
    <property type="entry name" value="TilS_C"/>
    <property type="match status" value="1"/>
</dbReference>
<evidence type="ECO:0000256" key="7">
    <source>
        <dbReference type="ARBA" id="ARBA00048539"/>
    </source>
</evidence>
<dbReference type="GO" id="GO:0032267">
    <property type="term" value="F:tRNA(Ile)-lysidine synthase activity"/>
    <property type="evidence" value="ECO:0007669"/>
    <property type="project" value="UniProtKB-EC"/>
</dbReference>
<keyword evidence="2 8" id="KW-0963">Cytoplasm</keyword>
<comment type="catalytic activity">
    <reaction evidence="7 8">
        <text>cytidine(34) in tRNA(Ile2) + L-lysine + ATP = lysidine(34) in tRNA(Ile2) + AMP + diphosphate + H(+)</text>
        <dbReference type="Rhea" id="RHEA:43744"/>
        <dbReference type="Rhea" id="RHEA-COMP:10625"/>
        <dbReference type="Rhea" id="RHEA-COMP:10670"/>
        <dbReference type="ChEBI" id="CHEBI:15378"/>
        <dbReference type="ChEBI" id="CHEBI:30616"/>
        <dbReference type="ChEBI" id="CHEBI:32551"/>
        <dbReference type="ChEBI" id="CHEBI:33019"/>
        <dbReference type="ChEBI" id="CHEBI:82748"/>
        <dbReference type="ChEBI" id="CHEBI:83665"/>
        <dbReference type="ChEBI" id="CHEBI:456215"/>
        <dbReference type="EC" id="6.3.4.19"/>
    </reaction>
</comment>
<dbReference type="PANTHER" id="PTHR43033">
    <property type="entry name" value="TRNA(ILE)-LYSIDINE SYNTHASE-RELATED"/>
    <property type="match status" value="1"/>
</dbReference>
<dbReference type="EC" id="6.3.4.19" evidence="8"/>
<comment type="function">
    <text evidence="8">Ligates lysine onto the cytidine present at position 34 of the AUA codon-specific tRNA(Ile) that contains the anticodon CAU, in an ATP-dependent manner. Cytidine is converted to lysidine, thus changing the amino acid specificity of the tRNA from methionine to isoleucine.</text>
</comment>
<keyword evidence="4 8" id="KW-0819">tRNA processing</keyword>
<dbReference type="Proteomes" id="UP001154111">
    <property type="component" value="Chromosome"/>
</dbReference>
<dbReference type="InterPro" id="IPR012795">
    <property type="entry name" value="tRNA_Ile_lys_synt_N"/>
</dbReference>
<dbReference type="NCBIfam" id="TIGR02433">
    <property type="entry name" value="lysidine_TilS_C"/>
    <property type="match status" value="1"/>
</dbReference>
<evidence type="ECO:0000256" key="4">
    <source>
        <dbReference type="ARBA" id="ARBA00022694"/>
    </source>
</evidence>
<comment type="domain">
    <text evidence="8">The N-terminal region contains the highly conserved SGGXDS motif, predicted to be a P-loop motif involved in ATP binding.</text>
</comment>
<dbReference type="EMBL" id="OW659477">
    <property type="protein sequence ID" value="CAH2760549.1"/>
    <property type="molecule type" value="Genomic_DNA"/>
</dbReference>
<dbReference type="Proteomes" id="UP001154095">
    <property type="component" value="Chromosome"/>
</dbReference>
<feature type="domain" description="Lysidine-tRNA(Ile) synthetase C-terminal" evidence="9">
    <location>
        <begin position="329"/>
        <end position="400"/>
    </location>
</feature>
<dbReference type="GO" id="GO:0006400">
    <property type="term" value="P:tRNA modification"/>
    <property type="evidence" value="ECO:0007669"/>
    <property type="project" value="UniProtKB-UniRule"/>
</dbReference>
<dbReference type="Pfam" id="PF11734">
    <property type="entry name" value="TilS_C"/>
    <property type="match status" value="1"/>
</dbReference>
<dbReference type="RefSeq" id="WP_254006980.1">
    <property type="nucleotide sequence ID" value="NZ_OW659477.1"/>
</dbReference>
<reference evidence="10" key="1">
    <citation type="submission" date="2022-04" db="EMBL/GenBank/DDBJ databases">
        <authorList>
            <person name="Forde T."/>
        </authorList>
    </citation>
    <scope>NUCLEOTIDE SEQUENCE</scope>
    <source>
        <strain evidence="10">A18Y016a</strain>
        <strain evidence="11">A18Y020d</strain>
    </source>
</reference>
<dbReference type="PANTHER" id="PTHR43033:SF1">
    <property type="entry name" value="TRNA(ILE)-LYSIDINE SYNTHASE-RELATED"/>
    <property type="match status" value="1"/>
</dbReference>
<dbReference type="GO" id="GO:0005737">
    <property type="term" value="C:cytoplasm"/>
    <property type="evidence" value="ECO:0007669"/>
    <property type="project" value="UniProtKB-SubCell"/>
</dbReference>
<name>A0AAU9VDV1_9FIRM</name>
<evidence type="ECO:0000313" key="11">
    <source>
        <dbReference type="EMBL" id="CAH2763840.1"/>
    </source>
</evidence>
<dbReference type="CDD" id="cd01992">
    <property type="entry name" value="TilS_N"/>
    <property type="match status" value="1"/>
</dbReference>
<dbReference type="InterPro" id="IPR014729">
    <property type="entry name" value="Rossmann-like_a/b/a_fold"/>
</dbReference>
<dbReference type="InterPro" id="IPR011063">
    <property type="entry name" value="TilS/TtcA_N"/>
</dbReference>
<dbReference type="Pfam" id="PF01171">
    <property type="entry name" value="ATP_bind_3"/>
    <property type="match status" value="1"/>
</dbReference>
<dbReference type="InterPro" id="IPR012094">
    <property type="entry name" value="tRNA_Ile_lys_synt"/>
</dbReference>
<evidence type="ECO:0000256" key="1">
    <source>
        <dbReference type="ARBA" id="ARBA00004496"/>
    </source>
</evidence>
<keyword evidence="3 8" id="KW-0436">Ligase</keyword>
<proteinExistence type="inferred from homology"/>